<comment type="caution">
    <text evidence="2">The sequence shown here is derived from an EMBL/GenBank/DDBJ whole genome shotgun (WGS) entry which is preliminary data.</text>
</comment>
<evidence type="ECO:0000256" key="1">
    <source>
        <dbReference type="SAM" id="SignalP"/>
    </source>
</evidence>
<dbReference type="EMBL" id="QGNW01000105">
    <property type="protein sequence ID" value="RVW96898.1"/>
    <property type="molecule type" value="Genomic_DNA"/>
</dbReference>
<name>A0A438IJK2_VITVI</name>
<keyword evidence="1" id="KW-0732">Signal</keyword>
<feature type="chain" id="PRO_5019188163" evidence="1">
    <location>
        <begin position="19"/>
        <end position="123"/>
    </location>
</feature>
<protein>
    <submittedName>
        <fullName evidence="2">Uncharacterized protein</fullName>
    </submittedName>
</protein>
<evidence type="ECO:0000313" key="3">
    <source>
        <dbReference type="Proteomes" id="UP000288805"/>
    </source>
</evidence>
<dbReference type="InterPro" id="IPR013083">
    <property type="entry name" value="Znf_RING/FYVE/PHD"/>
</dbReference>
<evidence type="ECO:0000313" key="2">
    <source>
        <dbReference type="EMBL" id="RVW96898.1"/>
    </source>
</evidence>
<gene>
    <name evidence="2" type="ORF">CK203_026168</name>
</gene>
<dbReference type="Proteomes" id="UP000288805">
    <property type="component" value="Unassembled WGS sequence"/>
</dbReference>
<dbReference type="Gene3D" id="3.30.40.10">
    <property type="entry name" value="Zinc/RING finger domain, C3HC4 (zinc finger)"/>
    <property type="match status" value="1"/>
</dbReference>
<proteinExistence type="predicted"/>
<accession>A0A438IJK2</accession>
<organism evidence="2 3">
    <name type="scientific">Vitis vinifera</name>
    <name type="common">Grape</name>
    <dbReference type="NCBI Taxonomy" id="29760"/>
    <lineage>
        <taxon>Eukaryota</taxon>
        <taxon>Viridiplantae</taxon>
        <taxon>Streptophyta</taxon>
        <taxon>Embryophyta</taxon>
        <taxon>Tracheophyta</taxon>
        <taxon>Spermatophyta</taxon>
        <taxon>Magnoliopsida</taxon>
        <taxon>eudicotyledons</taxon>
        <taxon>Gunneridae</taxon>
        <taxon>Pentapetalae</taxon>
        <taxon>rosids</taxon>
        <taxon>Vitales</taxon>
        <taxon>Vitaceae</taxon>
        <taxon>Viteae</taxon>
        <taxon>Vitis</taxon>
    </lineage>
</organism>
<reference evidence="2 3" key="1">
    <citation type="journal article" date="2018" name="PLoS Genet.">
        <title>Population sequencing reveals clonal diversity and ancestral inbreeding in the grapevine cultivar Chardonnay.</title>
        <authorList>
            <person name="Roach M.J."/>
            <person name="Johnson D.L."/>
            <person name="Bohlmann J."/>
            <person name="van Vuuren H.J."/>
            <person name="Jones S.J."/>
            <person name="Pretorius I.S."/>
            <person name="Schmidt S.A."/>
            <person name="Borneman A.R."/>
        </authorList>
    </citation>
    <scope>NUCLEOTIDE SEQUENCE [LARGE SCALE GENOMIC DNA]</scope>
    <source>
        <strain evidence="3">cv. Chardonnay</strain>
        <tissue evidence="2">Leaf</tissue>
    </source>
</reference>
<feature type="signal peptide" evidence="1">
    <location>
        <begin position="1"/>
        <end position="18"/>
    </location>
</feature>
<dbReference type="AlphaFoldDB" id="A0A438IJK2"/>
<sequence length="123" mass="13183">MAVTRLAAAAAAAAAAEAAAPVTAAANPTSMDLDLPVIQMNQHIASVTKLAMGRWLHCKIEWFHFGCVGVKERPKGACLDVDFDVILASFSLEPFFWIGGEGMNYGMLEIYLHITPISISDTC</sequence>